<name>A0AAV2IDW8_LYMST</name>
<protein>
    <recommendedName>
        <fullName evidence="3">Carboxylic ester hydrolase</fullName>
        <ecNumber evidence="3">3.1.1.-</ecNumber>
    </recommendedName>
</protein>
<organism evidence="6 7">
    <name type="scientific">Lymnaea stagnalis</name>
    <name type="common">Great pond snail</name>
    <name type="synonym">Helix stagnalis</name>
    <dbReference type="NCBI Taxonomy" id="6523"/>
    <lineage>
        <taxon>Eukaryota</taxon>
        <taxon>Metazoa</taxon>
        <taxon>Spiralia</taxon>
        <taxon>Lophotrochozoa</taxon>
        <taxon>Mollusca</taxon>
        <taxon>Gastropoda</taxon>
        <taxon>Heterobranchia</taxon>
        <taxon>Euthyneura</taxon>
        <taxon>Panpulmonata</taxon>
        <taxon>Hygrophila</taxon>
        <taxon>Lymnaeoidea</taxon>
        <taxon>Lymnaeidae</taxon>
        <taxon>Lymnaea</taxon>
    </lineage>
</organism>
<dbReference type="AlphaFoldDB" id="A0AAV2IDW8"/>
<dbReference type="Gene3D" id="3.40.50.1820">
    <property type="entry name" value="alpha/beta hydrolase"/>
    <property type="match status" value="1"/>
</dbReference>
<sequence>MKQISTLFCILALHVFASEAQETEVVKTPAGRLRGLKVTASNGQSLWAFRGIPFAQPPVRQLRFSKPLAFPVQSEIIDATRQRASCIQAEAKLAPNEMTSEDCLFLNIFVKDLQGSPAARKKVLVYIHGGAFFLGSSFVFSPGSIVTDHDIIVVVIQYRIGALGFLTTRNQAALGNYALWDQVLALKWVKDNIGAFGGDANDVTVAGESAGSMSVSILTLSPETKGLFTKAYSASGVAMSTITDYRNSDSIIMSLAKSLNCWNKTDTVKLDTITSVEVVQCLRARPSSDFAKIQFATSSKPIYVPWVDGEIIPRSPRDLLKDTEYLKSIGFYDRRYLYSVTNNEQSVLAQFLAETKMHIYSNKTLSEEDKEKSWRNALSASTRKSVYDILGAEHATDKNIRTAQDWYSARRSAPYDVYELNADLTFIIPTFDFLDVIAKSGRTYSWLLYFNHYPKVITGNSKGVAHGLDLAYWFDFNTDTIRRRFVAGIGEFEEEDLNLKKVFSSVVANFAIHGNPESPLLDLGSCRWRPNGSYYLNFKPRATVERNLRLEQRQLWTKEVLGTCSEEWGATSGFKFWSAYSITSFTVLLTSFCVSFIPLL</sequence>
<dbReference type="InterPro" id="IPR050309">
    <property type="entry name" value="Type-B_Carboxylest/Lipase"/>
</dbReference>
<dbReference type="EC" id="3.1.1.-" evidence="3"/>
<dbReference type="GO" id="GO:0016787">
    <property type="term" value="F:hydrolase activity"/>
    <property type="evidence" value="ECO:0007669"/>
    <property type="project" value="UniProtKB-KW"/>
</dbReference>
<dbReference type="PANTHER" id="PTHR11559">
    <property type="entry name" value="CARBOXYLESTERASE"/>
    <property type="match status" value="1"/>
</dbReference>
<dbReference type="SUPFAM" id="SSF53474">
    <property type="entry name" value="alpha/beta-Hydrolases"/>
    <property type="match status" value="1"/>
</dbReference>
<keyword evidence="4" id="KW-0812">Transmembrane</keyword>
<evidence type="ECO:0000256" key="2">
    <source>
        <dbReference type="ARBA" id="ARBA00022801"/>
    </source>
</evidence>
<evidence type="ECO:0000256" key="4">
    <source>
        <dbReference type="SAM" id="Phobius"/>
    </source>
</evidence>
<dbReference type="Proteomes" id="UP001497497">
    <property type="component" value="Unassembled WGS sequence"/>
</dbReference>
<accession>A0AAV2IDW8</accession>
<feature type="domain" description="Carboxylesterase type B" evidence="5">
    <location>
        <begin position="23"/>
        <end position="556"/>
    </location>
</feature>
<dbReference type="InterPro" id="IPR029058">
    <property type="entry name" value="AB_hydrolase_fold"/>
</dbReference>
<proteinExistence type="inferred from homology"/>
<keyword evidence="2 3" id="KW-0378">Hydrolase</keyword>
<gene>
    <name evidence="6" type="ORF">GSLYS_00017517001</name>
</gene>
<keyword evidence="4" id="KW-0472">Membrane</keyword>
<evidence type="ECO:0000313" key="6">
    <source>
        <dbReference type="EMBL" id="CAL1544004.1"/>
    </source>
</evidence>
<dbReference type="Pfam" id="PF00135">
    <property type="entry name" value="COesterase"/>
    <property type="match status" value="1"/>
</dbReference>
<feature type="transmembrane region" description="Helical" evidence="4">
    <location>
        <begin position="577"/>
        <end position="599"/>
    </location>
</feature>
<dbReference type="InterPro" id="IPR002018">
    <property type="entry name" value="CarbesteraseB"/>
</dbReference>
<reference evidence="6 7" key="1">
    <citation type="submission" date="2024-04" db="EMBL/GenBank/DDBJ databases">
        <authorList>
            <consortium name="Genoscope - CEA"/>
            <person name="William W."/>
        </authorList>
    </citation>
    <scope>NUCLEOTIDE SEQUENCE [LARGE SCALE GENOMIC DNA]</scope>
</reference>
<comment type="caution">
    <text evidence="6">The sequence shown here is derived from an EMBL/GenBank/DDBJ whole genome shotgun (WGS) entry which is preliminary data.</text>
</comment>
<feature type="signal peptide" evidence="3">
    <location>
        <begin position="1"/>
        <end position="20"/>
    </location>
</feature>
<keyword evidence="3" id="KW-0732">Signal</keyword>
<dbReference type="PROSITE" id="PS00122">
    <property type="entry name" value="CARBOXYLESTERASE_B_1"/>
    <property type="match status" value="1"/>
</dbReference>
<evidence type="ECO:0000256" key="3">
    <source>
        <dbReference type="RuleBase" id="RU361235"/>
    </source>
</evidence>
<dbReference type="InterPro" id="IPR019826">
    <property type="entry name" value="Carboxylesterase_B_AS"/>
</dbReference>
<keyword evidence="7" id="KW-1185">Reference proteome</keyword>
<feature type="chain" id="PRO_5043095359" description="Carboxylic ester hydrolase" evidence="3">
    <location>
        <begin position="21"/>
        <end position="600"/>
    </location>
</feature>
<evidence type="ECO:0000313" key="7">
    <source>
        <dbReference type="Proteomes" id="UP001497497"/>
    </source>
</evidence>
<dbReference type="EMBL" id="CAXITT010000588">
    <property type="protein sequence ID" value="CAL1544004.1"/>
    <property type="molecule type" value="Genomic_DNA"/>
</dbReference>
<comment type="similarity">
    <text evidence="1 3">Belongs to the type-B carboxylesterase/lipase family.</text>
</comment>
<evidence type="ECO:0000259" key="5">
    <source>
        <dbReference type="Pfam" id="PF00135"/>
    </source>
</evidence>
<keyword evidence="4" id="KW-1133">Transmembrane helix</keyword>
<evidence type="ECO:0000256" key="1">
    <source>
        <dbReference type="ARBA" id="ARBA00005964"/>
    </source>
</evidence>